<dbReference type="EMBL" id="DVFT01000118">
    <property type="protein sequence ID" value="HIQ96449.1"/>
    <property type="molecule type" value="Genomic_DNA"/>
</dbReference>
<feature type="transmembrane region" description="Helical" evidence="6">
    <location>
        <begin position="50"/>
        <end position="68"/>
    </location>
</feature>
<evidence type="ECO:0000313" key="8">
    <source>
        <dbReference type="EMBL" id="HIQ96449.1"/>
    </source>
</evidence>
<comment type="caution">
    <text evidence="8">The sequence shown here is derived from an EMBL/GenBank/DDBJ whole genome shotgun (WGS) entry which is preliminary data.</text>
</comment>
<feature type="transmembrane region" description="Helical" evidence="6">
    <location>
        <begin position="7"/>
        <end position="30"/>
    </location>
</feature>
<dbReference type="GO" id="GO:0005886">
    <property type="term" value="C:plasma membrane"/>
    <property type="evidence" value="ECO:0007669"/>
    <property type="project" value="UniProtKB-SubCell"/>
</dbReference>
<dbReference type="CDD" id="cd16380">
    <property type="entry name" value="YitT_C"/>
    <property type="match status" value="1"/>
</dbReference>
<protein>
    <submittedName>
        <fullName evidence="8">YitT family protein</fullName>
    </submittedName>
</protein>
<dbReference type="Pfam" id="PF02588">
    <property type="entry name" value="YitT_membrane"/>
    <property type="match status" value="1"/>
</dbReference>
<gene>
    <name evidence="8" type="ORF">IAB26_07800</name>
</gene>
<evidence type="ECO:0000256" key="1">
    <source>
        <dbReference type="ARBA" id="ARBA00004651"/>
    </source>
</evidence>
<dbReference type="Gene3D" id="3.30.70.120">
    <property type="match status" value="1"/>
</dbReference>
<dbReference type="InterPro" id="IPR051461">
    <property type="entry name" value="UPF0750_membrane"/>
</dbReference>
<proteinExistence type="predicted"/>
<dbReference type="Proteomes" id="UP000886886">
    <property type="component" value="Unassembled WGS sequence"/>
</dbReference>
<evidence type="ECO:0000256" key="5">
    <source>
        <dbReference type="ARBA" id="ARBA00023136"/>
    </source>
</evidence>
<feature type="domain" description="DUF2179" evidence="7">
    <location>
        <begin position="219"/>
        <end position="272"/>
    </location>
</feature>
<dbReference type="PIRSF" id="PIRSF006483">
    <property type="entry name" value="Membrane_protein_YitT"/>
    <property type="match status" value="1"/>
</dbReference>
<organism evidence="8 9">
    <name type="scientific">Candidatus Limivivens merdigallinarum</name>
    <dbReference type="NCBI Taxonomy" id="2840859"/>
    <lineage>
        <taxon>Bacteria</taxon>
        <taxon>Bacillati</taxon>
        <taxon>Bacillota</taxon>
        <taxon>Clostridia</taxon>
        <taxon>Lachnospirales</taxon>
        <taxon>Lachnospiraceae</taxon>
        <taxon>Lachnospiraceae incertae sedis</taxon>
        <taxon>Candidatus Limivivens</taxon>
    </lineage>
</organism>
<feature type="transmembrane region" description="Helical" evidence="6">
    <location>
        <begin position="143"/>
        <end position="165"/>
    </location>
</feature>
<evidence type="ECO:0000313" key="9">
    <source>
        <dbReference type="Proteomes" id="UP000886886"/>
    </source>
</evidence>
<comment type="subcellular location">
    <subcellularLocation>
        <location evidence="1">Cell membrane</location>
        <topology evidence="1">Multi-pass membrane protein</topology>
    </subcellularLocation>
</comment>
<feature type="transmembrane region" description="Helical" evidence="6">
    <location>
        <begin position="171"/>
        <end position="190"/>
    </location>
</feature>
<accession>A0A9D0ZVA5</accession>
<feature type="transmembrane region" description="Helical" evidence="6">
    <location>
        <begin position="106"/>
        <end position="123"/>
    </location>
</feature>
<dbReference type="PANTHER" id="PTHR33545:SF5">
    <property type="entry name" value="UPF0750 MEMBRANE PROTEIN YITT"/>
    <property type="match status" value="1"/>
</dbReference>
<sequence length="291" mass="32052">MNPAKKIIKILLGNLILALGVNCFVVPQGLIMGGATGIGIAVNHYTGLNLSYALWILNLILFLMGLFVMGKAFAMTIIISTLFYPLCIQVLEQFPVLQNLTDDKLLAAIYSGILVGLGIGLVVREGASTGGMDIPPLILQKKFGIPVAVSLYVADFSVLLLQALFSDSEEILYGILNVFLSSMVVNYVTVSGQKKVQLFIVSPKYEKIRETLIGEMDLGVTLVQIETGFYGKEQMAVLCVTERRRLYGVKQLIQQIDPDAFVNIQVISEVRGRGFTLERKYQNPEKLQKNT</sequence>
<evidence type="ECO:0000256" key="4">
    <source>
        <dbReference type="ARBA" id="ARBA00022989"/>
    </source>
</evidence>
<evidence type="ECO:0000259" key="7">
    <source>
        <dbReference type="Pfam" id="PF10035"/>
    </source>
</evidence>
<dbReference type="InterPro" id="IPR015867">
    <property type="entry name" value="N-reg_PII/ATP_PRibTrfase_C"/>
</dbReference>
<dbReference type="AlphaFoldDB" id="A0A9D0ZVA5"/>
<dbReference type="Pfam" id="PF10035">
    <property type="entry name" value="DUF2179"/>
    <property type="match status" value="1"/>
</dbReference>
<reference evidence="8" key="2">
    <citation type="journal article" date="2021" name="PeerJ">
        <title>Extensive microbial diversity within the chicken gut microbiome revealed by metagenomics and culture.</title>
        <authorList>
            <person name="Gilroy R."/>
            <person name="Ravi A."/>
            <person name="Getino M."/>
            <person name="Pursley I."/>
            <person name="Horton D.L."/>
            <person name="Alikhan N.F."/>
            <person name="Baker D."/>
            <person name="Gharbi K."/>
            <person name="Hall N."/>
            <person name="Watson M."/>
            <person name="Adriaenssens E.M."/>
            <person name="Foster-Nyarko E."/>
            <person name="Jarju S."/>
            <person name="Secka A."/>
            <person name="Antonio M."/>
            <person name="Oren A."/>
            <person name="Chaudhuri R.R."/>
            <person name="La Ragione R."/>
            <person name="Hildebrand F."/>
            <person name="Pallen M.J."/>
        </authorList>
    </citation>
    <scope>NUCLEOTIDE SEQUENCE</scope>
    <source>
        <strain evidence="8">ChiSjej3B21-11622</strain>
    </source>
</reference>
<evidence type="ECO:0000256" key="6">
    <source>
        <dbReference type="SAM" id="Phobius"/>
    </source>
</evidence>
<dbReference type="PANTHER" id="PTHR33545">
    <property type="entry name" value="UPF0750 MEMBRANE PROTEIN YITT-RELATED"/>
    <property type="match status" value="1"/>
</dbReference>
<reference evidence="8" key="1">
    <citation type="submission" date="2020-10" db="EMBL/GenBank/DDBJ databases">
        <authorList>
            <person name="Gilroy R."/>
        </authorList>
    </citation>
    <scope>NUCLEOTIDE SEQUENCE</scope>
    <source>
        <strain evidence="8">ChiSjej3B21-11622</strain>
    </source>
</reference>
<keyword evidence="2" id="KW-1003">Cell membrane</keyword>
<dbReference type="InterPro" id="IPR019264">
    <property type="entry name" value="DUF2179"/>
</dbReference>
<keyword evidence="4 6" id="KW-1133">Transmembrane helix</keyword>
<keyword evidence="3 6" id="KW-0812">Transmembrane</keyword>
<keyword evidence="5 6" id="KW-0472">Membrane</keyword>
<dbReference type="InterPro" id="IPR003740">
    <property type="entry name" value="YitT"/>
</dbReference>
<name>A0A9D0ZVA5_9FIRM</name>
<evidence type="ECO:0000256" key="3">
    <source>
        <dbReference type="ARBA" id="ARBA00022692"/>
    </source>
</evidence>
<evidence type="ECO:0000256" key="2">
    <source>
        <dbReference type="ARBA" id="ARBA00022475"/>
    </source>
</evidence>
<feature type="transmembrane region" description="Helical" evidence="6">
    <location>
        <begin position="73"/>
        <end position="91"/>
    </location>
</feature>